<dbReference type="SUPFAM" id="SSF52540">
    <property type="entry name" value="P-loop containing nucleoside triphosphate hydrolases"/>
    <property type="match status" value="1"/>
</dbReference>
<dbReference type="EMBL" id="JAGFBU010000003">
    <property type="protein sequence ID" value="MBP4141987.1"/>
    <property type="molecule type" value="Genomic_DNA"/>
</dbReference>
<dbReference type="Proteomes" id="UP000674217">
    <property type="component" value="Unassembled WGS sequence"/>
</dbReference>
<name>A0ABS5CTQ1_9FLAO</name>
<dbReference type="NCBIfam" id="NF041815">
    <property type="entry name" value="Avs4"/>
    <property type="match status" value="1"/>
</dbReference>
<evidence type="ECO:0000313" key="2">
    <source>
        <dbReference type="Proteomes" id="UP000674217"/>
    </source>
</evidence>
<organism evidence="1 2">
    <name type="scientific">Flavobacterium flabelliforme</name>
    <dbReference type="NCBI Taxonomy" id="2816119"/>
    <lineage>
        <taxon>Bacteria</taxon>
        <taxon>Pseudomonadati</taxon>
        <taxon>Bacteroidota</taxon>
        <taxon>Flavobacteriia</taxon>
        <taxon>Flavobacteriales</taxon>
        <taxon>Flavobacteriaceae</taxon>
        <taxon>Flavobacterium</taxon>
    </lineage>
</organism>
<sequence>MTEINWNNFRAKFNGKETVEFENLAYQLFCNEFSRPFGIFRFKNQTGIETEPIIQDKKCTGFQAKYYETKISENKQDIIDSVKKAKAKNPELEVVYLYTNKELSESSKKADKNPQYKIDIEKETLEMGITIQWRVPSHFEIQLAQPQNQYLAQYFFNLGKDTIDFINSITEHTANLLFPIQDCIAFVDKNIKVNRTAFLDNIQSSAKSKIMIISGEGGCGKTGMIKNYFQRVKNLIPFYTFKATEFNVTDINHFFKRYGNYNLKDFLEIHKDEKEKIIVIDSAENLAELQNQEPFKELVSALLQNSWKIIFTTRPIYLDDLKFQFIEIYRLGYEHLAITKLTLPELKALAEEHNFELPTDESLLTLLTNLFYLDEYLQNYTDRKEVVNSGQFTKKLWQRKIQNSSYTINNLYLERENCFLEIAKLRSSSGNFFVIPKNHCSPEALRLLEKDEIISLDTASGGYFITHDIYEEWALDIYIERTFLNSADYVNFFIEIGTSLPIRRAFRKWLSMKLRTNLTDIKPLFNHVFFSKTNEAFWNDEVIISILLSDYSSEFFQEYESFILDNYKLILKKISFLLRIACKEVDDMIYKLLGEKNQIDLGFIFTKPKGNGWKNTIDLMYGKIGSFSHDDLPIFIPLYQDWTEKNKRGETTRTIGLIALHFYKEMQFNKEIRSSNKSEERLIKIILNAALELKDELQLIFNEVIKNKWTKNNDAYHDLCLSILKSPTENLSVIVALPEVVIKIADLFWFKGKKRSDPYRSDFGTEQHYGLSSSVKHNFAPASALQTPTFLLLRSSFSEAIDFILEFTNKCVSIYADADFDLDSINEIELYITPELTKKQFASHALYQMFRGVSSPVTPYILQSMHMALEKDLLERAKNTDPVIMESWLLYLLKKSDSISITAVVASIVLANPDKFFKIASILFKTLDLYHYDNYRLHSEHQCKGLYSIGYGMNYESKIFEDERIQTCEDKHRQLSLENLVVNYQFFKNSDVTDDEVETRQQQIYNTIDDAKLKLESVDQKKEKYKVFKLFLARIDRRNMNPIVTQKEDKILIDFNPTIEPELEEHRQEKLSENFNMTRFSALKFWSENKFNHERKYGDYPQYENNPQLIFDETKEVIKMLNNPNEDSYPSFNSAIPSYTCAALIRFYFSELNDEQKSFCKEYVLGYATLPLQENYGYQISDGVEVAVNALPYLMEKFPEEIPQIKLILLFILFDNYPLGEYKRVCDYAIEAMYRKLWSFSLELSNDILIGYLKFAPLYEKVKQDYRKKNRSLYDQNSGDAVREQFANKYKKELEKYLSKSSDFGSIDLKNISATILETAFKIIPFDTKSVQHLSLVKSVLPILFAEFLPEQRNRDADYRQNRRFYKRYAKFILHRELSEIDTYLQPLIENFTNSREVNSLLVEIISAEDQLAKYDQFWVIWNNLFPSFSKLFDSDKHFHYENEIVHSYLLAWPYWSSTAKKWHSLKSKEKLFYSKIISTNGDHPAVLYSTVKLLNEIGSDFIDDGIIWISDLLAMRTYKNLETNTVYYMEIIIRKHIYLNRMKIRKNMKIKNRVLQILNFLIERSSVSAYLLREDIL</sequence>
<reference evidence="1 2" key="1">
    <citation type="submission" date="2021-03" db="EMBL/GenBank/DDBJ databases">
        <title>Flavobacterium Flabelliformis Sp. Nov. And Flavobacterium Geliluteum Sp. Nov., Two Novel Multidrug Resistant Psychrophilic Species Isolated From Antarctica.</title>
        <authorList>
            <person name="Kralova S."/>
            <person name="Busse H.J."/>
            <person name="Bezdicek M."/>
            <person name="Nykrynova M."/>
            <person name="Kroupova E."/>
            <person name="Krsek D."/>
            <person name="Sedlacek I."/>
        </authorList>
    </citation>
    <scope>NUCLEOTIDE SEQUENCE [LARGE SCALE GENOMIC DNA]</scope>
    <source>
        <strain evidence="1 2">P4023</strain>
    </source>
</reference>
<dbReference type="GO" id="GO:0005524">
    <property type="term" value="F:ATP binding"/>
    <property type="evidence" value="ECO:0007669"/>
    <property type="project" value="UniProtKB-KW"/>
</dbReference>
<gene>
    <name evidence="1" type="ORF">J3S90_09245</name>
</gene>
<keyword evidence="1" id="KW-0547">Nucleotide-binding</keyword>
<comment type="caution">
    <text evidence="1">The sequence shown here is derived from an EMBL/GenBank/DDBJ whole genome shotgun (WGS) entry which is preliminary data.</text>
</comment>
<evidence type="ECO:0000313" key="1">
    <source>
        <dbReference type="EMBL" id="MBP4141987.1"/>
    </source>
</evidence>
<dbReference type="InterPro" id="IPR027417">
    <property type="entry name" value="P-loop_NTPase"/>
</dbReference>
<dbReference type="Gene3D" id="3.40.50.300">
    <property type="entry name" value="P-loop containing nucleotide triphosphate hydrolases"/>
    <property type="match status" value="1"/>
</dbReference>
<protein>
    <submittedName>
        <fullName evidence="1">ATP-binding protein</fullName>
    </submittedName>
</protein>
<keyword evidence="1" id="KW-0067">ATP-binding</keyword>
<accession>A0ABS5CTQ1</accession>
<keyword evidence="2" id="KW-1185">Reference proteome</keyword>
<dbReference type="RefSeq" id="WP_210645956.1">
    <property type="nucleotide sequence ID" value="NZ_JAGFBU010000003.1"/>
</dbReference>
<proteinExistence type="predicted"/>